<feature type="non-terminal residue" evidence="4">
    <location>
        <position position="1"/>
    </location>
</feature>
<protein>
    <recommendedName>
        <fullName evidence="3">Aldehyde oxidase/xanthine dehydrogenase a/b hammerhead domain-containing protein</fullName>
    </recommendedName>
</protein>
<dbReference type="Pfam" id="PF01315">
    <property type="entry name" value="Ald_Xan_dh_C"/>
    <property type="match status" value="1"/>
</dbReference>
<keyword evidence="1" id="KW-0500">Molybdenum</keyword>
<dbReference type="GO" id="GO:0016491">
    <property type="term" value="F:oxidoreductase activity"/>
    <property type="evidence" value="ECO:0007669"/>
    <property type="project" value="UniProtKB-KW"/>
</dbReference>
<dbReference type="SUPFAM" id="SSF56003">
    <property type="entry name" value="Molybdenum cofactor-binding domain"/>
    <property type="match status" value="1"/>
</dbReference>
<feature type="domain" description="Aldehyde oxidase/xanthine dehydrogenase a/b hammerhead" evidence="3">
    <location>
        <begin position="80"/>
        <end position="191"/>
    </location>
</feature>
<name>A0A381PCS4_9ZZZZ</name>
<keyword evidence="2" id="KW-0560">Oxidoreductase</keyword>
<dbReference type="SUPFAM" id="SSF54665">
    <property type="entry name" value="CO dehydrogenase molybdoprotein N-domain-like"/>
    <property type="match status" value="1"/>
</dbReference>
<evidence type="ECO:0000256" key="1">
    <source>
        <dbReference type="ARBA" id="ARBA00022505"/>
    </source>
</evidence>
<organism evidence="4">
    <name type="scientific">marine metagenome</name>
    <dbReference type="NCBI Taxonomy" id="408172"/>
    <lineage>
        <taxon>unclassified sequences</taxon>
        <taxon>metagenomes</taxon>
        <taxon>ecological metagenomes</taxon>
    </lineage>
</organism>
<dbReference type="EMBL" id="UINC01000928">
    <property type="protein sequence ID" value="SUZ64077.1"/>
    <property type="molecule type" value="Genomic_DNA"/>
</dbReference>
<dbReference type="InterPro" id="IPR016208">
    <property type="entry name" value="Ald_Oxase/xanthine_DH-like"/>
</dbReference>
<dbReference type="InterPro" id="IPR000674">
    <property type="entry name" value="Ald_Oxase/Xan_DH_a/b"/>
</dbReference>
<dbReference type="PANTHER" id="PTHR11908">
    <property type="entry name" value="XANTHINE DEHYDROGENASE"/>
    <property type="match status" value="1"/>
</dbReference>
<dbReference type="Gene3D" id="3.90.1170.50">
    <property type="entry name" value="Aldehyde oxidase/xanthine dehydrogenase, a/b hammerhead"/>
    <property type="match status" value="1"/>
</dbReference>
<gene>
    <name evidence="4" type="ORF">METZ01_LOCUS16931</name>
</gene>
<accession>A0A381PCS4</accession>
<dbReference type="Pfam" id="PF02738">
    <property type="entry name" value="MoCoBD_1"/>
    <property type="match status" value="1"/>
</dbReference>
<dbReference type="Pfam" id="PF20256">
    <property type="entry name" value="MoCoBD_2"/>
    <property type="match status" value="1"/>
</dbReference>
<dbReference type="GO" id="GO:0005506">
    <property type="term" value="F:iron ion binding"/>
    <property type="evidence" value="ECO:0007669"/>
    <property type="project" value="InterPro"/>
</dbReference>
<evidence type="ECO:0000259" key="3">
    <source>
        <dbReference type="SMART" id="SM01008"/>
    </source>
</evidence>
<dbReference type="InterPro" id="IPR046867">
    <property type="entry name" value="AldOxase/xan_DH_MoCoBD2"/>
</dbReference>
<reference evidence="4" key="1">
    <citation type="submission" date="2018-05" db="EMBL/GenBank/DDBJ databases">
        <authorList>
            <person name="Lanie J.A."/>
            <person name="Ng W.-L."/>
            <person name="Kazmierczak K.M."/>
            <person name="Andrzejewski T.M."/>
            <person name="Davidsen T.M."/>
            <person name="Wayne K.J."/>
            <person name="Tettelin H."/>
            <person name="Glass J.I."/>
            <person name="Rusch D."/>
            <person name="Podicherti R."/>
            <person name="Tsui H.-C.T."/>
            <person name="Winkler M.E."/>
        </authorList>
    </citation>
    <scope>NUCLEOTIDE SEQUENCE</scope>
</reference>
<dbReference type="SMART" id="SM01008">
    <property type="entry name" value="Ald_Xan_dh_C"/>
    <property type="match status" value="1"/>
</dbReference>
<dbReference type="InterPro" id="IPR008274">
    <property type="entry name" value="AldOxase/xan_DH_MoCoBD1"/>
</dbReference>
<dbReference type="Gene3D" id="3.30.365.10">
    <property type="entry name" value="Aldehyde oxidase/xanthine dehydrogenase, molybdopterin binding domain"/>
    <property type="match status" value="4"/>
</dbReference>
<proteinExistence type="predicted"/>
<dbReference type="InterPro" id="IPR037165">
    <property type="entry name" value="AldOxase/xan_DH_Mopterin-bd_sf"/>
</dbReference>
<dbReference type="InterPro" id="IPR036856">
    <property type="entry name" value="Ald_Oxase/Xan_DH_a/b_sf"/>
</dbReference>
<evidence type="ECO:0000256" key="2">
    <source>
        <dbReference type="ARBA" id="ARBA00023002"/>
    </source>
</evidence>
<feature type="non-terminal residue" evidence="4">
    <location>
        <position position="818"/>
    </location>
</feature>
<dbReference type="PANTHER" id="PTHR11908:SF132">
    <property type="entry name" value="ALDEHYDE OXIDASE 1-RELATED"/>
    <property type="match status" value="1"/>
</dbReference>
<evidence type="ECO:0000313" key="4">
    <source>
        <dbReference type="EMBL" id="SUZ64077.1"/>
    </source>
</evidence>
<dbReference type="AlphaFoldDB" id="A0A381PCS4"/>
<sequence length="818" mass="86638">LCEASIQAIGLVPLRDFTAAGQCRIFTVLRCISAPYVTDDTRPDTIGVSSYNTPHLERPVPNMALRGTAVRRREDEPLLRGASNFVEDLRLPNAAHVYYLTSTIAHADIIAVDIEHAMSAPGVIDVVTCADLDIGPYPSANPIFDDAMVRPLLASDRVRFVGEPVVAIIAESPAQARDAAELVDIEYEPRAAIVDPEAAIDSDIILFDGTQEGNVVCRMEAEGLEADFASCEVVAEVRTINNRLAPVPIETRVAAAEWGADGRLHCYNAGQGPHPVRAAIASILGLEKDQIRVVSGDVGGSFGAKARPSPEEALLGWLSKRVGRPMVWVPSRSDDMVGLGHGRGQIQYCRIGGTFEGDISAYHLHVVQEAGAYPSAGAGLPANARAMLTGCYDITSVGFSSVSVVTNTTPTGAYRGAGRPEAAAAIERAVDVFAAEVGMDPTEVRRRNFLQPEAFPLSTSTGSNYDSGAYEASLDSALKASGYDDLRAEQARRRSDGDDRFLGIGVATYVERTAGVGRSEYGGVELSSGGRIVARTGSSPYGQGHHTAWSMLISDATGVDFDDIEIVHGDTDEVPQGGITGGSRSVQLAGAAIWEASAALVEQAKKVAAELLEASEADLSLNTENGQFHVIGTPSISVSWADVADHLEERDDGPRLLHAEEIFESEGPTFPFGTHVAVVEVDSETGQVSLERLIACDDAGVILNPLLADGQVHGGLAQGAAQALLEEFRYDEDGNPLTGNLADYSVISASELPMFERVVLETPTHINPLGAKGIGESGTVGATPAIHNAVIDALSHLGVRHLDMPVTSEKVWRSIQAT</sequence>